<proteinExistence type="inferred from homology"/>
<dbReference type="GO" id="GO:0006508">
    <property type="term" value="P:proteolysis"/>
    <property type="evidence" value="ECO:0007669"/>
    <property type="project" value="InterPro"/>
</dbReference>
<dbReference type="SMART" id="SM00848">
    <property type="entry name" value="Inhibitor_I29"/>
    <property type="match status" value="1"/>
</dbReference>
<dbReference type="Pfam" id="PF00112">
    <property type="entry name" value="Peptidase_C1"/>
    <property type="match status" value="1"/>
</dbReference>
<dbReference type="PANTHER" id="PTHR12411">
    <property type="entry name" value="CYSTEINE PROTEASE FAMILY C1-RELATED"/>
    <property type="match status" value="1"/>
</dbReference>
<feature type="domain" description="Cathepsin propeptide inhibitor" evidence="7">
    <location>
        <begin position="25"/>
        <end position="82"/>
    </location>
</feature>
<dbReference type="PROSITE" id="PS00640">
    <property type="entry name" value="THIOL_PROTEASE_ASN"/>
    <property type="match status" value="1"/>
</dbReference>
<name>A0A7S1RUB2_ALECA</name>
<dbReference type="InterPro" id="IPR013201">
    <property type="entry name" value="Prot_inhib_I29"/>
</dbReference>
<comment type="similarity">
    <text evidence="1">Belongs to the peptidase C1 family.</text>
</comment>
<dbReference type="AlphaFoldDB" id="A0A7S1RUB2"/>
<evidence type="ECO:0000256" key="4">
    <source>
        <dbReference type="SAM" id="MobiDB-lite"/>
    </source>
</evidence>
<dbReference type="SMART" id="SM00645">
    <property type="entry name" value="Pept_C1"/>
    <property type="match status" value="1"/>
</dbReference>
<feature type="signal peptide" evidence="5">
    <location>
        <begin position="1"/>
        <end position="17"/>
    </location>
</feature>
<reference evidence="8" key="1">
    <citation type="submission" date="2021-01" db="EMBL/GenBank/DDBJ databases">
        <authorList>
            <person name="Corre E."/>
            <person name="Pelletier E."/>
            <person name="Niang G."/>
            <person name="Scheremetjew M."/>
            <person name="Finn R."/>
            <person name="Kale V."/>
            <person name="Holt S."/>
            <person name="Cochrane G."/>
            <person name="Meng A."/>
            <person name="Brown T."/>
            <person name="Cohen L."/>
        </authorList>
    </citation>
    <scope>NUCLEOTIDE SEQUENCE</scope>
    <source>
        <strain evidence="8">OF101</strain>
    </source>
</reference>
<dbReference type="GO" id="GO:0008234">
    <property type="term" value="F:cysteine-type peptidase activity"/>
    <property type="evidence" value="ECO:0007669"/>
    <property type="project" value="InterPro"/>
</dbReference>
<evidence type="ECO:0000313" key="8">
    <source>
        <dbReference type="EMBL" id="CAD9174695.1"/>
    </source>
</evidence>
<sequence length="373" mass="40160">MMASIAWLIAVAAPVLGASAPSDSFDQWVHEYGKHYPTEAARESARAAFIANAEVLEDLRRAEDGGAEYGHTRFGDLHPIDFRRSHLPRDMDAEEGLRGGEPLDAAAPPAEAPESFDWRASGAVTMVKDQASCGSCWAESAVSNIESVWYLANKASMGGPVALSVEQVIECDVHDYACYGGYPKGAYKYTIEHGGLAADADYPYKVNGHVICLANQTYNETCGDGICEDPPLTNYCDMTCSDRAHKAVAKISSWVALPNNEDQIAAYLVAHGPVSVGMDASGTFGAIFPWLQFYKHGVANPGRCSSTIDHGVLLVGYGVEGSRKYWTIKNSWGTKWGEDGYFRLIRGLSKCGISTMASSAIVSSAHLKDAIVI</sequence>
<dbReference type="EMBL" id="HBGE01086379">
    <property type="protein sequence ID" value="CAD9174695.1"/>
    <property type="molecule type" value="Transcribed_RNA"/>
</dbReference>
<dbReference type="PRINTS" id="PR00705">
    <property type="entry name" value="PAPAIN"/>
</dbReference>
<organism evidence="8">
    <name type="scientific">Alexandrium catenella</name>
    <name type="common">Red tide dinoflagellate</name>
    <name type="synonym">Gonyaulax catenella</name>
    <dbReference type="NCBI Taxonomy" id="2925"/>
    <lineage>
        <taxon>Eukaryota</taxon>
        <taxon>Sar</taxon>
        <taxon>Alveolata</taxon>
        <taxon>Dinophyceae</taxon>
        <taxon>Gonyaulacales</taxon>
        <taxon>Pyrocystaceae</taxon>
        <taxon>Alexandrium</taxon>
    </lineage>
</organism>
<accession>A0A7S1RUB2</accession>
<evidence type="ECO:0000256" key="5">
    <source>
        <dbReference type="SAM" id="SignalP"/>
    </source>
</evidence>
<evidence type="ECO:0000259" key="6">
    <source>
        <dbReference type="SMART" id="SM00645"/>
    </source>
</evidence>
<dbReference type="InterPro" id="IPR013128">
    <property type="entry name" value="Peptidase_C1A"/>
</dbReference>
<feature type="chain" id="PRO_5031493166" description="Peptidase C1A papain C-terminal domain-containing protein" evidence="5">
    <location>
        <begin position="18"/>
        <end position="373"/>
    </location>
</feature>
<evidence type="ECO:0008006" key="9">
    <source>
        <dbReference type="Google" id="ProtNLM"/>
    </source>
</evidence>
<evidence type="ECO:0000259" key="7">
    <source>
        <dbReference type="SMART" id="SM00848"/>
    </source>
</evidence>
<feature type="region of interest" description="Disordered" evidence="4">
    <location>
        <begin position="92"/>
        <end position="112"/>
    </location>
</feature>
<dbReference type="Gene3D" id="3.90.70.10">
    <property type="entry name" value="Cysteine proteinases"/>
    <property type="match status" value="1"/>
</dbReference>
<dbReference type="Pfam" id="PF08246">
    <property type="entry name" value="Inhibitor_I29"/>
    <property type="match status" value="1"/>
</dbReference>
<keyword evidence="2" id="KW-0865">Zymogen</keyword>
<dbReference type="InterPro" id="IPR000668">
    <property type="entry name" value="Peptidase_C1A_C"/>
</dbReference>
<gene>
    <name evidence="8" type="ORF">ACAT0790_LOCUS51464</name>
</gene>
<protein>
    <recommendedName>
        <fullName evidence="9">Peptidase C1A papain C-terminal domain-containing protein</fullName>
    </recommendedName>
</protein>
<evidence type="ECO:0000256" key="3">
    <source>
        <dbReference type="ARBA" id="ARBA00023157"/>
    </source>
</evidence>
<dbReference type="PROSITE" id="PS00639">
    <property type="entry name" value="THIOL_PROTEASE_HIS"/>
    <property type="match status" value="1"/>
</dbReference>
<dbReference type="CDD" id="cd02248">
    <property type="entry name" value="Peptidase_C1A"/>
    <property type="match status" value="1"/>
</dbReference>
<dbReference type="InterPro" id="IPR025661">
    <property type="entry name" value="Pept_asp_AS"/>
</dbReference>
<dbReference type="SUPFAM" id="SSF54001">
    <property type="entry name" value="Cysteine proteinases"/>
    <property type="match status" value="1"/>
</dbReference>
<dbReference type="InterPro" id="IPR025660">
    <property type="entry name" value="Pept_his_AS"/>
</dbReference>
<dbReference type="InterPro" id="IPR000169">
    <property type="entry name" value="Pept_cys_AS"/>
</dbReference>
<dbReference type="InterPro" id="IPR038765">
    <property type="entry name" value="Papain-like_cys_pep_sf"/>
</dbReference>
<dbReference type="InterPro" id="IPR039417">
    <property type="entry name" value="Peptidase_C1A_papain-like"/>
</dbReference>
<evidence type="ECO:0000256" key="1">
    <source>
        <dbReference type="ARBA" id="ARBA00008455"/>
    </source>
</evidence>
<keyword evidence="3" id="KW-1015">Disulfide bond</keyword>
<evidence type="ECO:0000256" key="2">
    <source>
        <dbReference type="ARBA" id="ARBA00023145"/>
    </source>
</evidence>
<dbReference type="PROSITE" id="PS00139">
    <property type="entry name" value="THIOL_PROTEASE_CYS"/>
    <property type="match status" value="1"/>
</dbReference>
<keyword evidence="5" id="KW-0732">Signal</keyword>
<feature type="domain" description="Peptidase C1A papain C-terminal" evidence="6">
    <location>
        <begin position="112"/>
        <end position="361"/>
    </location>
</feature>